<evidence type="ECO:0000256" key="2">
    <source>
        <dbReference type="ARBA" id="ARBA00022801"/>
    </source>
</evidence>
<evidence type="ECO:0000313" key="5">
    <source>
        <dbReference type="EMBL" id="MBE9398955.1"/>
    </source>
</evidence>
<feature type="domain" description="Sulfatase N-terminal" evidence="4">
    <location>
        <begin position="4"/>
        <end position="336"/>
    </location>
</feature>
<gene>
    <name evidence="5" type="ORF">IOQ59_16975</name>
</gene>
<dbReference type="Gene3D" id="3.40.720.10">
    <property type="entry name" value="Alkaline Phosphatase, subunit A"/>
    <property type="match status" value="1"/>
</dbReference>
<comment type="caution">
    <text evidence="5">The sequence shown here is derived from an EMBL/GenBank/DDBJ whole genome shotgun (WGS) entry which is preliminary data.</text>
</comment>
<dbReference type="Pfam" id="PF00884">
    <property type="entry name" value="Sulfatase"/>
    <property type="match status" value="1"/>
</dbReference>
<accession>A0A8J7FWN2</accession>
<evidence type="ECO:0000259" key="4">
    <source>
        <dbReference type="Pfam" id="PF00884"/>
    </source>
</evidence>
<dbReference type="PANTHER" id="PTHR45953:SF1">
    <property type="entry name" value="IDURONATE 2-SULFATASE"/>
    <property type="match status" value="1"/>
</dbReference>
<proteinExistence type="predicted"/>
<feature type="region of interest" description="Disordered" evidence="3">
    <location>
        <begin position="443"/>
        <end position="479"/>
    </location>
</feature>
<dbReference type="RefSeq" id="WP_193954650.1">
    <property type="nucleotide sequence ID" value="NZ_JADEYS010000020.1"/>
</dbReference>
<dbReference type="InterPro" id="IPR000917">
    <property type="entry name" value="Sulfatase_N"/>
</dbReference>
<sequence length="479" mass="53100">MTTKNMIVIMSDEHANKIIGSHGHPFIKTPNMDKLAAEGCRFTSAYTNSPICLPGRAAFATGRYVNETGYWDNAHPYEGAIDSWGHVIQRKGVKSVSIGKLHYRNETDDVGFDEQILPMHVVGQKGDILGSVRDDLPRRMKCKSMSDQIGPGESSYTRYDRNITDLSCKWLEENANDGPFVLYVGLVAPHFPLIAPEAFYNLYKDMDIPMPKAYEISERPDHGWLNQWRKCWIHDEFFDDEKVLVALKSYYGLVSFLDDNIGKILASLEASGVAGETEVIYTSDHGDNMGARGLWGKSTFFEEAAGIPMIVKGPDIEAGTVCETPVTLVDVASTICEEIALETPANWPGFSLNKLAAEPYDEERTVFAEYHAAGAISGAFMLRKGQYKYIHYVGFEPQLFDLNADPEEMNDIAGLPEHAERIAQFETELSAICDPEEVDARAKQDQKKLVDENGGREAIVSKGGFGATPAPGDNAEFRS</sequence>
<keyword evidence="2 5" id="KW-0378">Hydrolase</keyword>
<protein>
    <submittedName>
        <fullName evidence="5">Sulfatase-like hydrolase/transferase</fullName>
    </submittedName>
</protein>
<evidence type="ECO:0000256" key="1">
    <source>
        <dbReference type="ARBA" id="ARBA00022723"/>
    </source>
</evidence>
<reference evidence="5" key="1">
    <citation type="submission" date="2020-10" db="EMBL/GenBank/DDBJ databases">
        <title>Bacterium isolated from coastal waters sediment.</title>
        <authorList>
            <person name="Chen R.-J."/>
            <person name="Lu D.-C."/>
            <person name="Zhu K.-L."/>
            <person name="Du Z.-J."/>
        </authorList>
    </citation>
    <scope>NUCLEOTIDE SEQUENCE</scope>
    <source>
        <strain evidence="5">N1Y112</strain>
    </source>
</reference>
<dbReference type="GO" id="GO:0046872">
    <property type="term" value="F:metal ion binding"/>
    <property type="evidence" value="ECO:0007669"/>
    <property type="project" value="UniProtKB-KW"/>
</dbReference>
<name>A0A8J7FWN2_9GAMM</name>
<keyword evidence="6" id="KW-1185">Reference proteome</keyword>
<organism evidence="5 6">
    <name type="scientific">Pontibacterium sinense</name>
    <dbReference type="NCBI Taxonomy" id="2781979"/>
    <lineage>
        <taxon>Bacteria</taxon>
        <taxon>Pseudomonadati</taxon>
        <taxon>Pseudomonadota</taxon>
        <taxon>Gammaproteobacteria</taxon>
        <taxon>Oceanospirillales</taxon>
        <taxon>Oceanospirillaceae</taxon>
        <taxon>Pontibacterium</taxon>
    </lineage>
</organism>
<dbReference type="InterPro" id="IPR017850">
    <property type="entry name" value="Alkaline_phosphatase_core_sf"/>
</dbReference>
<evidence type="ECO:0000256" key="3">
    <source>
        <dbReference type="SAM" id="MobiDB-lite"/>
    </source>
</evidence>
<dbReference type="AlphaFoldDB" id="A0A8J7FWN2"/>
<dbReference type="GO" id="GO:0008484">
    <property type="term" value="F:sulfuric ester hydrolase activity"/>
    <property type="evidence" value="ECO:0007669"/>
    <property type="project" value="TreeGrafter"/>
</dbReference>
<dbReference type="Proteomes" id="UP000640333">
    <property type="component" value="Unassembled WGS sequence"/>
</dbReference>
<dbReference type="PANTHER" id="PTHR45953">
    <property type="entry name" value="IDURONATE 2-SULFATASE"/>
    <property type="match status" value="1"/>
</dbReference>
<dbReference type="CDD" id="cd16037">
    <property type="entry name" value="sulfatase_like"/>
    <property type="match status" value="1"/>
</dbReference>
<dbReference type="EMBL" id="JADEYS010000020">
    <property type="protein sequence ID" value="MBE9398955.1"/>
    <property type="molecule type" value="Genomic_DNA"/>
</dbReference>
<keyword evidence="1" id="KW-0479">Metal-binding</keyword>
<evidence type="ECO:0000313" key="6">
    <source>
        <dbReference type="Proteomes" id="UP000640333"/>
    </source>
</evidence>
<feature type="compositionally biased region" description="Basic and acidic residues" evidence="3">
    <location>
        <begin position="443"/>
        <end position="455"/>
    </location>
</feature>
<dbReference type="GO" id="GO:0005737">
    <property type="term" value="C:cytoplasm"/>
    <property type="evidence" value="ECO:0007669"/>
    <property type="project" value="TreeGrafter"/>
</dbReference>
<dbReference type="SUPFAM" id="SSF53649">
    <property type="entry name" value="Alkaline phosphatase-like"/>
    <property type="match status" value="1"/>
</dbReference>